<protein>
    <submittedName>
        <fullName evidence="1">Uncharacterized protein</fullName>
    </submittedName>
</protein>
<gene>
    <name evidence="1" type="ORF">LCGC14_0709110</name>
</gene>
<accession>A0A0F9QFM4</accession>
<sequence length="37" mass="4180">MGSISEIELVTDKVLSPKIIRRKTIAKAKNFNKKPPK</sequence>
<proteinExistence type="predicted"/>
<dbReference type="EMBL" id="LAZR01001553">
    <property type="protein sequence ID" value="KKN42860.1"/>
    <property type="molecule type" value="Genomic_DNA"/>
</dbReference>
<name>A0A0F9QFM4_9ZZZZ</name>
<organism evidence="1">
    <name type="scientific">marine sediment metagenome</name>
    <dbReference type="NCBI Taxonomy" id="412755"/>
    <lineage>
        <taxon>unclassified sequences</taxon>
        <taxon>metagenomes</taxon>
        <taxon>ecological metagenomes</taxon>
    </lineage>
</organism>
<reference evidence="1" key="1">
    <citation type="journal article" date="2015" name="Nature">
        <title>Complex archaea that bridge the gap between prokaryotes and eukaryotes.</title>
        <authorList>
            <person name="Spang A."/>
            <person name="Saw J.H."/>
            <person name="Jorgensen S.L."/>
            <person name="Zaremba-Niedzwiedzka K."/>
            <person name="Martijn J."/>
            <person name="Lind A.E."/>
            <person name="van Eijk R."/>
            <person name="Schleper C."/>
            <person name="Guy L."/>
            <person name="Ettema T.J."/>
        </authorList>
    </citation>
    <scope>NUCLEOTIDE SEQUENCE</scope>
</reference>
<dbReference type="AlphaFoldDB" id="A0A0F9QFM4"/>
<comment type="caution">
    <text evidence="1">The sequence shown here is derived from an EMBL/GenBank/DDBJ whole genome shotgun (WGS) entry which is preliminary data.</text>
</comment>
<evidence type="ECO:0000313" key="1">
    <source>
        <dbReference type="EMBL" id="KKN42860.1"/>
    </source>
</evidence>